<sequence length="38" mass="4441">MEDFLSSGKPSAKNKSAPKEKEENRTFYRPKDVANRRK</sequence>
<dbReference type="EMBL" id="UYRU01082318">
    <property type="protein sequence ID" value="VDN32554.1"/>
    <property type="molecule type" value="Genomic_DNA"/>
</dbReference>
<name>A0A3P7MS52_DIBLA</name>
<evidence type="ECO:0000313" key="3">
    <source>
        <dbReference type="Proteomes" id="UP000281553"/>
    </source>
</evidence>
<proteinExistence type="predicted"/>
<accession>A0A3P7MS52</accession>
<keyword evidence="3" id="KW-1185">Reference proteome</keyword>
<feature type="compositionally biased region" description="Basic and acidic residues" evidence="1">
    <location>
        <begin position="17"/>
        <end position="38"/>
    </location>
</feature>
<gene>
    <name evidence="2" type="ORF">DILT_LOCUS16004</name>
</gene>
<reference evidence="2 3" key="1">
    <citation type="submission" date="2018-11" db="EMBL/GenBank/DDBJ databases">
        <authorList>
            <consortium name="Pathogen Informatics"/>
        </authorList>
    </citation>
    <scope>NUCLEOTIDE SEQUENCE [LARGE SCALE GENOMIC DNA]</scope>
</reference>
<dbReference type="Proteomes" id="UP000281553">
    <property type="component" value="Unassembled WGS sequence"/>
</dbReference>
<feature type="region of interest" description="Disordered" evidence="1">
    <location>
        <begin position="1"/>
        <end position="38"/>
    </location>
</feature>
<evidence type="ECO:0000256" key="1">
    <source>
        <dbReference type="SAM" id="MobiDB-lite"/>
    </source>
</evidence>
<dbReference type="AlphaFoldDB" id="A0A3P7MS52"/>
<evidence type="ECO:0000313" key="2">
    <source>
        <dbReference type="EMBL" id="VDN32554.1"/>
    </source>
</evidence>
<organism evidence="2 3">
    <name type="scientific">Dibothriocephalus latus</name>
    <name type="common">Fish tapeworm</name>
    <name type="synonym">Diphyllobothrium latum</name>
    <dbReference type="NCBI Taxonomy" id="60516"/>
    <lineage>
        <taxon>Eukaryota</taxon>
        <taxon>Metazoa</taxon>
        <taxon>Spiralia</taxon>
        <taxon>Lophotrochozoa</taxon>
        <taxon>Platyhelminthes</taxon>
        <taxon>Cestoda</taxon>
        <taxon>Eucestoda</taxon>
        <taxon>Diphyllobothriidea</taxon>
        <taxon>Diphyllobothriidae</taxon>
        <taxon>Dibothriocephalus</taxon>
    </lineage>
</organism>
<protein>
    <submittedName>
        <fullName evidence="2">Uncharacterized protein</fullName>
    </submittedName>
</protein>